<evidence type="ECO:0000313" key="2">
    <source>
        <dbReference type="Proteomes" id="UP000308652"/>
    </source>
</evidence>
<protein>
    <submittedName>
        <fullName evidence="1">Uncharacterized protein</fullName>
    </submittedName>
</protein>
<dbReference type="EMBL" id="ML213593">
    <property type="protein sequence ID" value="TFK41889.1"/>
    <property type="molecule type" value="Genomic_DNA"/>
</dbReference>
<gene>
    <name evidence="1" type="ORF">BDQ12DRAFT_344428</name>
</gene>
<organism evidence="1 2">
    <name type="scientific">Crucibulum laeve</name>
    <dbReference type="NCBI Taxonomy" id="68775"/>
    <lineage>
        <taxon>Eukaryota</taxon>
        <taxon>Fungi</taxon>
        <taxon>Dikarya</taxon>
        <taxon>Basidiomycota</taxon>
        <taxon>Agaricomycotina</taxon>
        <taxon>Agaricomycetes</taxon>
        <taxon>Agaricomycetidae</taxon>
        <taxon>Agaricales</taxon>
        <taxon>Agaricineae</taxon>
        <taxon>Nidulariaceae</taxon>
        <taxon>Crucibulum</taxon>
    </lineage>
</organism>
<evidence type="ECO:0000313" key="1">
    <source>
        <dbReference type="EMBL" id="TFK41889.1"/>
    </source>
</evidence>
<reference evidence="1 2" key="1">
    <citation type="journal article" date="2019" name="Nat. Ecol. Evol.">
        <title>Megaphylogeny resolves global patterns of mushroom evolution.</title>
        <authorList>
            <person name="Varga T."/>
            <person name="Krizsan K."/>
            <person name="Foldi C."/>
            <person name="Dima B."/>
            <person name="Sanchez-Garcia M."/>
            <person name="Sanchez-Ramirez S."/>
            <person name="Szollosi G.J."/>
            <person name="Szarkandi J.G."/>
            <person name="Papp V."/>
            <person name="Albert L."/>
            <person name="Andreopoulos W."/>
            <person name="Angelini C."/>
            <person name="Antonin V."/>
            <person name="Barry K.W."/>
            <person name="Bougher N.L."/>
            <person name="Buchanan P."/>
            <person name="Buyck B."/>
            <person name="Bense V."/>
            <person name="Catcheside P."/>
            <person name="Chovatia M."/>
            <person name="Cooper J."/>
            <person name="Damon W."/>
            <person name="Desjardin D."/>
            <person name="Finy P."/>
            <person name="Geml J."/>
            <person name="Haridas S."/>
            <person name="Hughes K."/>
            <person name="Justo A."/>
            <person name="Karasinski D."/>
            <person name="Kautmanova I."/>
            <person name="Kiss B."/>
            <person name="Kocsube S."/>
            <person name="Kotiranta H."/>
            <person name="LaButti K.M."/>
            <person name="Lechner B.E."/>
            <person name="Liimatainen K."/>
            <person name="Lipzen A."/>
            <person name="Lukacs Z."/>
            <person name="Mihaltcheva S."/>
            <person name="Morgado L.N."/>
            <person name="Niskanen T."/>
            <person name="Noordeloos M.E."/>
            <person name="Ohm R.A."/>
            <person name="Ortiz-Santana B."/>
            <person name="Ovrebo C."/>
            <person name="Racz N."/>
            <person name="Riley R."/>
            <person name="Savchenko A."/>
            <person name="Shiryaev A."/>
            <person name="Soop K."/>
            <person name="Spirin V."/>
            <person name="Szebenyi C."/>
            <person name="Tomsovsky M."/>
            <person name="Tulloss R.E."/>
            <person name="Uehling J."/>
            <person name="Grigoriev I.V."/>
            <person name="Vagvolgyi C."/>
            <person name="Papp T."/>
            <person name="Martin F.M."/>
            <person name="Miettinen O."/>
            <person name="Hibbett D.S."/>
            <person name="Nagy L.G."/>
        </authorList>
    </citation>
    <scope>NUCLEOTIDE SEQUENCE [LARGE SCALE GENOMIC DNA]</scope>
    <source>
        <strain evidence="1 2">CBS 166.37</strain>
    </source>
</reference>
<accession>A0A5C3M914</accession>
<dbReference type="Proteomes" id="UP000308652">
    <property type="component" value="Unassembled WGS sequence"/>
</dbReference>
<keyword evidence="2" id="KW-1185">Reference proteome</keyword>
<name>A0A5C3M914_9AGAR</name>
<sequence>MKLIFVYIYSYYMHSTYNNYTRVNVMEMIRNKKRRRECNNTTLRNGIAVRLQMPYDDKRMTCR</sequence>
<dbReference type="AlphaFoldDB" id="A0A5C3M914"/>
<proteinExistence type="predicted"/>